<feature type="domain" description="HIT" evidence="6">
    <location>
        <begin position="14"/>
        <end position="124"/>
    </location>
</feature>
<reference evidence="7" key="1">
    <citation type="submission" date="2023-05" db="EMBL/GenBank/DDBJ databases">
        <title>High-quality long-read genome of Scophthalmus maximus.</title>
        <authorList>
            <person name="Lien S."/>
            <person name="Martinez P."/>
        </authorList>
    </citation>
    <scope>NUCLEOTIDE SEQUENCE [LARGE SCALE GENOMIC DNA]</scope>
</reference>
<protein>
    <recommendedName>
        <fullName evidence="6">HIT domain-containing protein</fullName>
    </recommendedName>
</protein>
<evidence type="ECO:0000259" key="6">
    <source>
        <dbReference type="PROSITE" id="PS51084"/>
    </source>
</evidence>
<evidence type="ECO:0000313" key="8">
    <source>
        <dbReference type="Proteomes" id="UP000694558"/>
    </source>
</evidence>
<dbReference type="PROSITE" id="PS51084">
    <property type="entry name" value="HIT_2"/>
    <property type="match status" value="1"/>
</dbReference>
<evidence type="ECO:0000256" key="5">
    <source>
        <dbReference type="PROSITE-ProRule" id="PRU00464"/>
    </source>
</evidence>
<dbReference type="Gene3D" id="3.30.428.10">
    <property type="entry name" value="HIT-like"/>
    <property type="match status" value="1"/>
</dbReference>
<dbReference type="Pfam" id="PF11969">
    <property type="entry name" value="DcpS_C"/>
    <property type="match status" value="1"/>
</dbReference>
<accession>A0A8D3AN59</accession>
<dbReference type="PANTHER" id="PTHR12486:SF6">
    <property type="entry name" value="ADENOSINE 5'-MONOPHOSPHORAMIDASE HINT3"/>
    <property type="match status" value="1"/>
</dbReference>
<comment type="similarity">
    <text evidence="2">Belongs to the HINT family.</text>
</comment>
<evidence type="ECO:0000256" key="3">
    <source>
        <dbReference type="PIRSR" id="PIRSR601310-1"/>
    </source>
</evidence>
<dbReference type="Ensembl" id="ENSSMAT00000021075.2">
    <property type="protein sequence ID" value="ENSSMAP00000020824.2"/>
    <property type="gene ID" value="ENSSMAG00000012765.2"/>
</dbReference>
<name>A0A8D3AN59_SCOMX</name>
<dbReference type="InterPro" id="IPR001310">
    <property type="entry name" value="Histidine_triad_HIT"/>
</dbReference>
<dbReference type="Proteomes" id="UP000694558">
    <property type="component" value="Chromosome 20"/>
</dbReference>
<reference evidence="7" key="2">
    <citation type="submission" date="2025-08" db="UniProtKB">
        <authorList>
            <consortium name="Ensembl"/>
        </authorList>
    </citation>
    <scope>IDENTIFICATION</scope>
</reference>
<dbReference type="AlphaFoldDB" id="A0A8D3AN59"/>
<sequence>MAEGKSDPFVDTCTFCSIANNQDEETEVILKDKEMVCFRDIDPAAPHHYLVIPRRHIVSCLSLDRGHRRLIERMAEMGRAVLREQGIIDMKDVRLGFHQPPYISVNHLHLHVLAPASQISEYMIYKFIPGTSSFITLCVRLVVLRADRGHAQMFGVSVSQTRLAEISP</sequence>
<dbReference type="GO" id="GO:0003824">
    <property type="term" value="F:catalytic activity"/>
    <property type="evidence" value="ECO:0007669"/>
    <property type="project" value="InterPro"/>
</dbReference>
<evidence type="ECO:0000256" key="1">
    <source>
        <dbReference type="ARBA" id="ARBA00024472"/>
    </source>
</evidence>
<evidence type="ECO:0000256" key="2">
    <source>
        <dbReference type="ARBA" id="ARBA00025764"/>
    </source>
</evidence>
<dbReference type="InterPro" id="IPR011146">
    <property type="entry name" value="HIT-like"/>
</dbReference>
<gene>
    <name evidence="7" type="primary">LOC118290488</name>
</gene>
<dbReference type="PRINTS" id="PR00332">
    <property type="entry name" value="HISTRIAD"/>
</dbReference>
<proteinExistence type="inferred from homology"/>
<feature type="short sequence motif" description="Histidine triad motif" evidence="4 5">
    <location>
        <begin position="107"/>
        <end position="111"/>
    </location>
</feature>
<dbReference type="InterPro" id="IPR036265">
    <property type="entry name" value="HIT-like_sf"/>
</dbReference>
<organism evidence="7 8">
    <name type="scientific">Scophthalmus maximus</name>
    <name type="common">Turbot</name>
    <name type="synonym">Psetta maxima</name>
    <dbReference type="NCBI Taxonomy" id="52904"/>
    <lineage>
        <taxon>Eukaryota</taxon>
        <taxon>Metazoa</taxon>
        <taxon>Chordata</taxon>
        <taxon>Craniata</taxon>
        <taxon>Vertebrata</taxon>
        <taxon>Euteleostomi</taxon>
        <taxon>Actinopterygii</taxon>
        <taxon>Neopterygii</taxon>
        <taxon>Teleostei</taxon>
        <taxon>Neoteleostei</taxon>
        <taxon>Acanthomorphata</taxon>
        <taxon>Carangaria</taxon>
        <taxon>Pleuronectiformes</taxon>
        <taxon>Pleuronectoidei</taxon>
        <taxon>Scophthalmidae</taxon>
        <taxon>Scophthalmus</taxon>
    </lineage>
</organism>
<feature type="active site" description="Tele-AMP-histidine intermediate" evidence="3">
    <location>
        <position position="109"/>
    </location>
</feature>
<dbReference type="PANTHER" id="PTHR12486">
    <property type="entry name" value="APRATAXIN-RELATED"/>
    <property type="match status" value="1"/>
</dbReference>
<evidence type="ECO:0000256" key="4">
    <source>
        <dbReference type="PIRSR" id="PIRSR601310-3"/>
    </source>
</evidence>
<comment type="catalytic activity">
    <reaction evidence="1">
        <text>adenosine 5'-phosphoramidate + H2O = NH4(+) + AMP</text>
        <dbReference type="Rhea" id="RHEA:67916"/>
        <dbReference type="ChEBI" id="CHEBI:15377"/>
        <dbReference type="ChEBI" id="CHEBI:28938"/>
        <dbReference type="ChEBI" id="CHEBI:57890"/>
        <dbReference type="ChEBI" id="CHEBI:456215"/>
    </reaction>
</comment>
<dbReference type="SUPFAM" id="SSF54197">
    <property type="entry name" value="HIT-like"/>
    <property type="match status" value="1"/>
</dbReference>
<evidence type="ECO:0000313" key="7">
    <source>
        <dbReference type="Ensembl" id="ENSSMAP00000020824.2"/>
    </source>
</evidence>
<dbReference type="GeneTree" id="ENSGT00510000047616"/>